<feature type="transmembrane region" description="Helical" evidence="1">
    <location>
        <begin position="120"/>
        <end position="138"/>
    </location>
</feature>
<feature type="transmembrane region" description="Helical" evidence="1">
    <location>
        <begin position="65"/>
        <end position="83"/>
    </location>
</feature>
<organism evidence="2 3">
    <name type="scientific">Microterricola viridarii</name>
    <dbReference type="NCBI Taxonomy" id="412690"/>
    <lineage>
        <taxon>Bacteria</taxon>
        <taxon>Bacillati</taxon>
        <taxon>Actinomycetota</taxon>
        <taxon>Actinomycetes</taxon>
        <taxon>Micrococcales</taxon>
        <taxon>Microbacteriaceae</taxon>
        <taxon>Microterricola</taxon>
    </lineage>
</organism>
<dbReference type="OrthoDB" id="4881511at2"/>
<protein>
    <recommendedName>
        <fullName evidence="4">Signal transduction histidine kinase</fullName>
    </recommendedName>
</protein>
<feature type="transmembrane region" description="Helical" evidence="1">
    <location>
        <begin position="177"/>
        <end position="195"/>
    </location>
</feature>
<proteinExistence type="predicted"/>
<accession>A0A0X8E4S6</accession>
<dbReference type="KEGG" id="mvd:AWU67_11605"/>
<sequence>MRAGHSLPGGPFGVRAAASRRKRAARNSVDVSNLLMLHGVHAPVILVLFLVAQAVLALAGDSNPIGASLIAFVPLAIAAVWVMQPAADPFPAAWCAGILALCTVTVTAQSVQPLSLGAPLYVTWHLGAVTTVLFMLILRGRVVVGWAGFLGMAVGTLVWASASGLGIVAGLDLTVRHAATLVVGTAVYFGLLSTARRITTINRRGVVDAAAAATALASDEERIAQLTRLDEMARPVMERVASGLPMSESERRDCLLIEASLRDVVRGRALASPPVLAAARKARERGVEVTLLDDSGMNGDPSAVAALIENELHGLQVGALTARLQPPGRPELASIMIAPLDGAARILIVGRDGRVR</sequence>
<evidence type="ECO:0000313" key="3">
    <source>
        <dbReference type="Proteomes" id="UP000058305"/>
    </source>
</evidence>
<reference evidence="2 3" key="1">
    <citation type="journal article" date="2016" name="J. Biotechnol.">
        <title>First complete genome sequence of a species in the genus Microterricola, an extremophilic cold active enzyme producing bacterial strain ERGS5:02 isolated from Sikkim Himalaya.</title>
        <authorList>
            <person name="Himanshu"/>
            <person name="Swarnkar M.K."/>
            <person name="Singh D."/>
            <person name="Kumar R."/>
        </authorList>
    </citation>
    <scope>NUCLEOTIDE SEQUENCE [LARGE SCALE GENOMIC DNA]</scope>
    <source>
        <strain evidence="2 3">ERGS5:02</strain>
    </source>
</reference>
<feature type="transmembrane region" description="Helical" evidence="1">
    <location>
        <begin position="31"/>
        <end position="59"/>
    </location>
</feature>
<reference evidence="3" key="2">
    <citation type="submission" date="2016-01" db="EMBL/GenBank/DDBJ databases">
        <title>First complete genome sequence of a species in the genus Microterricola, an extremophilic cold active enzyme producing strain ERGS5:02 isolated from Sikkim Himalaya.</title>
        <authorList>
            <person name="Kumar R."/>
            <person name="Singh D."/>
            <person name="Swarnkar M.K."/>
        </authorList>
    </citation>
    <scope>NUCLEOTIDE SEQUENCE [LARGE SCALE GENOMIC DNA]</scope>
    <source>
        <strain evidence="3">ERGS5:02</strain>
    </source>
</reference>
<feature type="transmembrane region" description="Helical" evidence="1">
    <location>
        <begin position="150"/>
        <end position="171"/>
    </location>
</feature>
<keyword evidence="1" id="KW-0472">Membrane</keyword>
<evidence type="ECO:0000313" key="2">
    <source>
        <dbReference type="EMBL" id="AMB59398.1"/>
    </source>
</evidence>
<dbReference type="AlphaFoldDB" id="A0A0X8E4S6"/>
<feature type="transmembrane region" description="Helical" evidence="1">
    <location>
        <begin position="90"/>
        <end position="108"/>
    </location>
</feature>
<dbReference type="Proteomes" id="UP000058305">
    <property type="component" value="Chromosome"/>
</dbReference>
<keyword evidence="3" id="KW-1185">Reference proteome</keyword>
<dbReference type="RefSeq" id="WP_067229129.1">
    <property type="nucleotide sequence ID" value="NZ_CP014145.1"/>
</dbReference>
<gene>
    <name evidence="2" type="ORF">AWU67_11605</name>
</gene>
<dbReference type="EMBL" id="CP014145">
    <property type="protein sequence ID" value="AMB59398.1"/>
    <property type="molecule type" value="Genomic_DNA"/>
</dbReference>
<keyword evidence="1" id="KW-0812">Transmembrane</keyword>
<keyword evidence="1" id="KW-1133">Transmembrane helix</keyword>
<name>A0A0X8E4S6_9MICO</name>
<evidence type="ECO:0000256" key="1">
    <source>
        <dbReference type="SAM" id="Phobius"/>
    </source>
</evidence>
<evidence type="ECO:0008006" key="4">
    <source>
        <dbReference type="Google" id="ProtNLM"/>
    </source>
</evidence>